<dbReference type="Pfam" id="PF00440">
    <property type="entry name" value="TetR_N"/>
    <property type="match status" value="1"/>
</dbReference>
<dbReference type="GO" id="GO:0003677">
    <property type="term" value="F:DNA binding"/>
    <property type="evidence" value="ECO:0007669"/>
    <property type="project" value="UniProtKB-UniRule"/>
</dbReference>
<organism evidence="4 5">
    <name type="scientific">Dactylosporangium sucinum</name>
    <dbReference type="NCBI Taxonomy" id="1424081"/>
    <lineage>
        <taxon>Bacteria</taxon>
        <taxon>Bacillati</taxon>
        <taxon>Actinomycetota</taxon>
        <taxon>Actinomycetes</taxon>
        <taxon>Micromonosporales</taxon>
        <taxon>Micromonosporaceae</taxon>
        <taxon>Dactylosporangium</taxon>
    </lineage>
</organism>
<dbReference type="Gene3D" id="1.10.357.10">
    <property type="entry name" value="Tetracycline Repressor, domain 2"/>
    <property type="match status" value="1"/>
</dbReference>
<dbReference type="SUPFAM" id="SSF46689">
    <property type="entry name" value="Homeodomain-like"/>
    <property type="match status" value="1"/>
</dbReference>
<feature type="domain" description="HTH tetR-type" evidence="3">
    <location>
        <begin position="4"/>
        <end position="64"/>
    </location>
</feature>
<reference evidence="4" key="2">
    <citation type="submission" date="2020-09" db="EMBL/GenBank/DDBJ databases">
        <authorList>
            <person name="Sun Q."/>
            <person name="Ohkuma M."/>
        </authorList>
    </citation>
    <scope>NUCLEOTIDE SEQUENCE</scope>
    <source>
        <strain evidence="4">JCM 19831</strain>
    </source>
</reference>
<comment type="caution">
    <text evidence="4">The sequence shown here is derived from an EMBL/GenBank/DDBJ whole genome shotgun (WGS) entry which is preliminary data.</text>
</comment>
<sequence>MEDNRSYRAMLDRVLAYAATEGLTGRSLREIAAGLGTSHRMLIYHFGSRDGVLAAVVNQIEQQQRDLLASLTAQVRAAGTGPGGVTGADLMLTLWAQVADPRLRPHVRLFYEVVGVAVHGAPGTERFFDGLTEPWLRQAEATAGDLSLDVDRAALRLAVAVSRGLLLELVAGADPDEVDASYRLFVEMWQQTGDRRRRGPHAYVDQ</sequence>
<evidence type="ECO:0000313" key="4">
    <source>
        <dbReference type="EMBL" id="GGM74325.1"/>
    </source>
</evidence>
<evidence type="ECO:0000313" key="5">
    <source>
        <dbReference type="Proteomes" id="UP000642070"/>
    </source>
</evidence>
<dbReference type="InterPro" id="IPR001647">
    <property type="entry name" value="HTH_TetR"/>
</dbReference>
<name>A0A917UDK3_9ACTN</name>
<dbReference type="InterPro" id="IPR009057">
    <property type="entry name" value="Homeodomain-like_sf"/>
</dbReference>
<evidence type="ECO:0000256" key="2">
    <source>
        <dbReference type="PROSITE-ProRule" id="PRU00335"/>
    </source>
</evidence>
<proteinExistence type="predicted"/>
<keyword evidence="5" id="KW-1185">Reference proteome</keyword>
<evidence type="ECO:0000259" key="3">
    <source>
        <dbReference type="PROSITE" id="PS50977"/>
    </source>
</evidence>
<dbReference type="PROSITE" id="PS50977">
    <property type="entry name" value="HTH_TETR_2"/>
    <property type="match status" value="1"/>
</dbReference>
<accession>A0A917UDK3</accession>
<protein>
    <submittedName>
        <fullName evidence="4">TetR family transcriptional regulator</fullName>
    </submittedName>
</protein>
<dbReference type="Proteomes" id="UP000642070">
    <property type="component" value="Unassembled WGS sequence"/>
</dbReference>
<reference evidence="4" key="1">
    <citation type="journal article" date="2014" name="Int. J. Syst. Evol. Microbiol.">
        <title>Complete genome sequence of Corynebacterium casei LMG S-19264T (=DSM 44701T), isolated from a smear-ripened cheese.</title>
        <authorList>
            <consortium name="US DOE Joint Genome Institute (JGI-PGF)"/>
            <person name="Walter F."/>
            <person name="Albersmeier A."/>
            <person name="Kalinowski J."/>
            <person name="Ruckert C."/>
        </authorList>
    </citation>
    <scope>NUCLEOTIDE SEQUENCE</scope>
    <source>
        <strain evidence="4">JCM 19831</strain>
    </source>
</reference>
<dbReference type="EMBL" id="BMPI01000068">
    <property type="protein sequence ID" value="GGM74325.1"/>
    <property type="molecule type" value="Genomic_DNA"/>
</dbReference>
<feature type="DNA-binding region" description="H-T-H motif" evidence="2">
    <location>
        <begin position="27"/>
        <end position="46"/>
    </location>
</feature>
<dbReference type="RefSeq" id="WP_190256201.1">
    <property type="nucleotide sequence ID" value="NZ_BMPI01000068.1"/>
</dbReference>
<dbReference type="AlphaFoldDB" id="A0A917UDK3"/>
<keyword evidence="1 2" id="KW-0238">DNA-binding</keyword>
<gene>
    <name evidence="4" type="ORF">GCM10007977_089860</name>
</gene>
<evidence type="ECO:0000256" key="1">
    <source>
        <dbReference type="ARBA" id="ARBA00023125"/>
    </source>
</evidence>